<gene>
    <name evidence="7" type="ORF">F8M41_017913</name>
</gene>
<reference evidence="7 8" key="1">
    <citation type="journal article" date="2019" name="Environ. Microbiol.">
        <title>At the nexus of three kingdoms: the genome of the mycorrhizal fungus Gigaspora margarita provides insights into plant, endobacterial and fungal interactions.</title>
        <authorList>
            <person name="Venice F."/>
            <person name="Ghignone S."/>
            <person name="Salvioli di Fossalunga A."/>
            <person name="Amselem J."/>
            <person name="Novero M."/>
            <person name="Xianan X."/>
            <person name="Sedzielewska Toro K."/>
            <person name="Morin E."/>
            <person name="Lipzen A."/>
            <person name="Grigoriev I.V."/>
            <person name="Henrissat B."/>
            <person name="Martin F.M."/>
            <person name="Bonfante P."/>
        </authorList>
    </citation>
    <scope>NUCLEOTIDE SEQUENCE [LARGE SCALE GENOMIC DNA]</scope>
    <source>
        <strain evidence="7 8">BEG34</strain>
    </source>
</reference>
<feature type="domain" description="Helicase C-terminal" evidence="6">
    <location>
        <begin position="90"/>
        <end position="263"/>
    </location>
</feature>
<comment type="caution">
    <text evidence="7">The sequence shown here is derived from an EMBL/GenBank/DDBJ whole genome shotgun (WGS) entry which is preliminary data.</text>
</comment>
<dbReference type="EC" id="5.6.2.4" evidence="5"/>
<dbReference type="GO" id="GO:0043138">
    <property type="term" value="F:3'-5' DNA helicase activity"/>
    <property type="evidence" value="ECO:0007669"/>
    <property type="project" value="UniProtKB-EC"/>
</dbReference>
<evidence type="ECO:0000256" key="5">
    <source>
        <dbReference type="ARBA" id="ARBA00034808"/>
    </source>
</evidence>
<dbReference type="Proteomes" id="UP000439903">
    <property type="component" value="Unassembled WGS sequence"/>
</dbReference>
<dbReference type="GO" id="GO:0009378">
    <property type="term" value="F:four-way junction helicase activity"/>
    <property type="evidence" value="ECO:0007669"/>
    <property type="project" value="TreeGrafter"/>
</dbReference>
<evidence type="ECO:0000256" key="3">
    <source>
        <dbReference type="ARBA" id="ARBA00023235"/>
    </source>
</evidence>
<keyword evidence="8" id="KW-1185">Reference proteome</keyword>
<evidence type="ECO:0000313" key="7">
    <source>
        <dbReference type="EMBL" id="KAF0555147.1"/>
    </source>
</evidence>
<dbReference type="Gene3D" id="3.40.50.300">
    <property type="entry name" value="P-loop containing nucleotide triphosphate hydrolases"/>
    <property type="match status" value="2"/>
</dbReference>
<dbReference type="GO" id="GO:0005694">
    <property type="term" value="C:chromosome"/>
    <property type="evidence" value="ECO:0007669"/>
    <property type="project" value="TreeGrafter"/>
</dbReference>
<keyword evidence="3" id="KW-0413">Isomerase</keyword>
<accession>A0A8H4B2P4</accession>
<proteinExistence type="inferred from homology"/>
<dbReference type="PANTHER" id="PTHR13710">
    <property type="entry name" value="DNA HELICASE RECQ FAMILY MEMBER"/>
    <property type="match status" value="1"/>
</dbReference>
<dbReference type="GO" id="GO:0005737">
    <property type="term" value="C:cytoplasm"/>
    <property type="evidence" value="ECO:0007669"/>
    <property type="project" value="TreeGrafter"/>
</dbReference>
<comment type="similarity">
    <text evidence="1">Belongs to the helicase family. RecQ subfamily.</text>
</comment>
<keyword evidence="7" id="KW-0378">Hydrolase</keyword>
<keyword evidence="7" id="KW-0547">Nucleotide-binding</keyword>
<dbReference type="Pfam" id="PF00271">
    <property type="entry name" value="Helicase_C"/>
    <property type="match status" value="1"/>
</dbReference>
<dbReference type="PROSITE" id="PS51194">
    <property type="entry name" value="HELICASE_CTER"/>
    <property type="match status" value="1"/>
</dbReference>
<evidence type="ECO:0000313" key="8">
    <source>
        <dbReference type="Proteomes" id="UP000439903"/>
    </source>
</evidence>
<dbReference type="GO" id="GO:0003677">
    <property type="term" value="F:DNA binding"/>
    <property type="evidence" value="ECO:0007669"/>
    <property type="project" value="UniProtKB-KW"/>
</dbReference>
<keyword evidence="7" id="KW-0067">ATP-binding</keyword>
<keyword evidence="2" id="KW-0238">DNA-binding</keyword>
<dbReference type="InterPro" id="IPR001650">
    <property type="entry name" value="Helicase_C-like"/>
</dbReference>
<evidence type="ECO:0000259" key="6">
    <source>
        <dbReference type="PROSITE" id="PS51194"/>
    </source>
</evidence>
<keyword evidence="7" id="KW-0347">Helicase</keyword>
<evidence type="ECO:0000256" key="2">
    <source>
        <dbReference type="ARBA" id="ARBA00023125"/>
    </source>
</evidence>
<evidence type="ECO:0000256" key="4">
    <source>
        <dbReference type="ARBA" id="ARBA00034617"/>
    </source>
</evidence>
<dbReference type="GO" id="GO:0000724">
    <property type="term" value="P:double-strand break repair via homologous recombination"/>
    <property type="evidence" value="ECO:0007669"/>
    <property type="project" value="TreeGrafter"/>
</dbReference>
<sequence length="299" mass="34576">MLIVAKIRGIQFVVDEAHCIKEPAWNQLSQLKDEFASAPILLLTATCSEYMANQLAINLNHFHINIIRNIQIYRPELNLQVLSKPIKKDKLLEIIFKIINEISLGQVIIYCAIPDESIDIMTAFKKQYNPNLIAIYYEKMSSTNQKITLMGWKTGLYHYMIATNTFGMGVHVPNIRIIIRAIYPMSITNLVQEIGRAAHNGNSESSQQDNNSLATIFESSYCFEDIYTCQQILYYTPFKWTTDPQIPECNICDNCIRRIQDKTIQVNIRNDLLKILNITEKLLKIVKEKKLTSFEEKKY</sequence>
<dbReference type="EMBL" id="WTPW01000043">
    <property type="protein sequence ID" value="KAF0555147.1"/>
    <property type="molecule type" value="Genomic_DNA"/>
</dbReference>
<organism evidence="7 8">
    <name type="scientific">Gigaspora margarita</name>
    <dbReference type="NCBI Taxonomy" id="4874"/>
    <lineage>
        <taxon>Eukaryota</taxon>
        <taxon>Fungi</taxon>
        <taxon>Fungi incertae sedis</taxon>
        <taxon>Mucoromycota</taxon>
        <taxon>Glomeromycotina</taxon>
        <taxon>Glomeromycetes</taxon>
        <taxon>Diversisporales</taxon>
        <taxon>Gigasporaceae</taxon>
        <taxon>Gigaspora</taxon>
    </lineage>
</organism>
<dbReference type="AlphaFoldDB" id="A0A8H4B2P4"/>
<protein>
    <recommendedName>
        <fullName evidence="5">DNA 3'-5' helicase</fullName>
        <ecNumber evidence="5">5.6.2.4</ecNumber>
    </recommendedName>
</protein>
<dbReference type="SUPFAM" id="SSF52540">
    <property type="entry name" value="P-loop containing nucleoside triphosphate hydrolases"/>
    <property type="match status" value="1"/>
</dbReference>
<dbReference type="PANTHER" id="PTHR13710:SF105">
    <property type="entry name" value="ATP-DEPENDENT DNA HELICASE Q1"/>
    <property type="match status" value="1"/>
</dbReference>
<dbReference type="InterPro" id="IPR027417">
    <property type="entry name" value="P-loop_NTPase"/>
</dbReference>
<evidence type="ECO:0000256" key="1">
    <source>
        <dbReference type="ARBA" id="ARBA00005446"/>
    </source>
</evidence>
<comment type="catalytic activity">
    <reaction evidence="4">
        <text>Couples ATP hydrolysis with the unwinding of duplex DNA by translocating in the 3'-5' direction.</text>
        <dbReference type="EC" id="5.6.2.4"/>
    </reaction>
</comment>
<dbReference type="SMART" id="SM00490">
    <property type="entry name" value="HELICc"/>
    <property type="match status" value="1"/>
</dbReference>
<dbReference type="OrthoDB" id="10261556at2759"/>
<name>A0A8H4B2P4_GIGMA</name>